<keyword evidence="1" id="KW-0812">Transmembrane</keyword>
<feature type="transmembrane region" description="Helical" evidence="1">
    <location>
        <begin position="410"/>
        <end position="429"/>
    </location>
</feature>
<evidence type="ECO:0000256" key="1">
    <source>
        <dbReference type="SAM" id="Phobius"/>
    </source>
</evidence>
<dbReference type="AlphaFoldDB" id="A0A2A4CTW9"/>
<feature type="transmembrane region" description="Helical" evidence="1">
    <location>
        <begin position="319"/>
        <end position="342"/>
    </location>
</feature>
<comment type="caution">
    <text evidence="3">The sequence shown here is derived from an EMBL/GenBank/DDBJ whole genome shotgun (WGS) entry which is preliminary data.</text>
</comment>
<sequence length="636" mass="66762">MDIFLTALAELFAPGHFVYLLGGVVLGLVIGVIPGIGGLFGLTILVPLTYTLDPIAAFSLLLGMASVTTTSDTVPAVLIGVPGTVGAAATVLDGHALAKKGEAARALGAAYSASMIGGVFGAILLSLALPVMRPVVLLLNYGDLLAITIFGLTLVAMLSGQDQLKGLLAACLGALVACAGLDPHEGAERWTFDLLYLWDGVPVAIVFLGIFGIPELATILRRDRVLQGESDDHDRRKLVQGMGETLRNWRLVLRSGGIGAMLGALPGVGVTVIEWLAYGDAARSRKPDEPEFGTGNIRGVIAPESANNAKEGGSLLPTLAFGIPGSAPMSILLGAFALHGIVPGPRMLDEQAPLVITMILTIALANVLATGFCLGLTPLLAKIARVRATTLVPLALVFVVFGAFQYNKDVFDLIFLLAFGVLGIMMRGLGWSRPAFALGFVLGPNLESFFFLSYQISGWDWLTQPLVVVCLAVAASIVLRQLLKSYRSRSERGVVPPKQADLAFLVLLLGLGVAGFVSLVSLPFAAKVFPSGLAAITAALAAALVLRAVLRWRESTEQSAWPVGADLRFLLLVIVLGAALLSLGHLLGPAAFILGVGLFFGYSPRHLAFATLGVTSVLWLLFDVATPQNWPAPLLF</sequence>
<evidence type="ECO:0000313" key="3">
    <source>
        <dbReference type="EMBL" id="PCD77937.1"/>
    </source>
</evidence>
<feature type="transmembrane region" description="Helical" evidence="1">
    <location>
        <begin position="532"/>
        <end position="550"/>
    </location>
</feature>
<feature type="transmembrane region" description="Helical" evidence="1">
    <location>
        <begin position="20"/>
        <end position="45"/>
    </location>
</feature>
<keyword evidence="1" id="KW-1133">Transmembrane helix</keyword>
<dbReference type="RefSeq" id="WP_096430123.1">
    <property type="nucleotide sequence ID" value="NZ_NTJD01000001.1"/>
</dbReference>
<dbReference type="PANTHER" id="PTHR35342">
    <property type="entry name" value="TRICARBOXYLIC TRANSPORT PROTEIN"/>
    <property type="match status" value="1"/>
</dbReference>
<feature type="transmembrane region" description="Helical" evidence="1">
    <location>
        <begin position="462"/>
        <end position="483"/>
    </location>
</feature>
<protein>
    <recommendedName>
        <fullName evidence="2">DUF112 domain-containing protein</fullName>
    </recommendedName>
</protein>
<reference evidence="3 4" key="1">
    <citation type="submission" date="2017-09" db="EMBL/GenBank/DDBJ databases">
        <title>A multilocus sequence analysis scheme for characterization of bacteria in the genus Thioclava.</title>
        <authorList>
            <person name="Liu Y."/>
            <person name="Shao Z."/>
        </authorList>
    </citation>
    <scope>NUCLEOTIDE SEQUENCE [LARGE SCALE GENOMIC DNA]</scope>
    <source>
        <strain evidence="3 4">CAU 1312</strain>
    </source>
</reference>
<feature type="domain" description="DUF112" evidence="2">
    <location>
        <begin position="18"/>
        <end position="436"/>
    </location>
</feature>
<dbReference type="Proteomes" id="UP000243507">
    <property type="component" value="Unassembled WGS sequence"/>
</dbReference>
<evidence type="ECO:0000259" key="2">
    <source>
        <dbReference type="Pfam" id="PF01970"/>
    </source>
</evidence>
<name>A0A2A4CTW9_9RHOB</name>
<proteinExistence type="predicted"/>
<keyword evidence="4" id="KW-1185">Reference proteome</keyword>
<keyword evidence="1" id="KW-0472">Membrane</keyword>
<dbReference type="OrthoDB" id="9791872at2"/>
<evidence type="ECO:0000313" key="4">
    <source>
        <dbReference type="Proteomes" id="UP000243507"/>
    </source>
</evidence>
<feature type="transmembrane region" description="Helical" evidence="1">
    <location>
        <begin position="504"/>
        <end position="526"/>
    </location>
</feature>
<dbReference type="Pfam" id="PF01970">
    <property type="entry name" value="TctA"/>
    <property type="match status" value="1"/>
</dbReference>
<feature type="transmembrane region" description="Helical" evidence="1">
    <location>
        <begin position="76"/>
        <end position="98"/>
    </location>
</feature>
<feature type="transmembrane region" description="Helical" evidence="1">
    <location>
        <begin position="386"/>
        <end position="404"/>
    </location>
</feature>
<dbReference type="InterPro" id="IPR002823">
    <property type="entry name" value="DUF112_TM"/>
</dbReference>
<feature type="transmembrane region" description="Helical" evidence="1">
    <location>
        <begin position="570"/>
        <end position="600"/>
    </location>
</feature>
<feature type="transmembrane region" description="Helical" evidence="1">
    <location>
        <begin position="110"/>
        <end position="132"/>
    </location>
</feature>
<feature type="transmembrane region" description="Helical" evidence="1">
    <location>
        <begin position="606"/>
        <end position="625"/>
    </location>
</feature>
<feature type="transmembrane region" description="Helical" evidence="1">
    <location>
        <begin position="195"/>
        <end position="214"/>
    </location>
</feature>
<accession>A0A2A4CTW9</accession>
<feature type="transmembrane region" description="Helical" evidence="1">
    <location>
        <begin position="138"/>
        <end position="159"/>
    </location>
</feature>
<feature type="transmembrane region" description="Helical" evidence="1">
    <location>
        <begin position="354"/>
        <end position="374"/>
    </location>
</feature>
<gene>
    <name evidence="3" type="ORF">CLN94_01070</name>
</gene>
<dbReference type="PANTHER" id="PTHR35342:SF5">
    <property type="entry name" value="TRICARBOXYLIC TRANSPORT PROTEIN"/>
    <property type="match status" value="1"/>
</dbReference>
<organism evidence="3 4">
    <name type="scientific">Pseudothioclava arenosa</name>
    <dbReference type="NCBI Taxonomy" id="1795308"/>
    <lineage>
        <taxon>Bacteria</taxon>
        <taxon>Pseudomonadati</taxon>
        <taxon>Pseudomonadota</taxon>
        <taxon>Alphaproteobacteria</taxon>
        <taxon>Rhodobacterales</taxon>
        <taxon>Paracoccaceae</taxon>
        <taxon>Pseudothioclava</taxon>
    </lineage>
</organism>
<dbReference type="EMBL" id="NTJD01000001">
    <property type="protein sequence ID" value="PCD77937.1"/>
    <property type="molecule type" value="Genomic_DNA"/>
</dbReference>